<comment type="caution">
    <text evidence="2">The sequence shown here is derived from an EMBL/GenBank/DDBJ whole genome shotgun (WGS) entry which is preliminary data.</text>
</comment>
<dbReference type="InterPro" id="IPR013830">
    <property type="entry name" value="SGNH_hydro"/>
</dbReference>
<dbReference type="Proteomes" id="UP000711047">
    <property type="component" value="Unassembled WGS sequence"/>
</dbReference>
<dbReference type="RefSeq" id="WP_173132835.1">
    <property type="nucleotide sequence ID" value="NZ_JABMKX010000006.1"/>
</dbReference>
<dbReference type="SUPFAM" id="SSF52266">
    <property type="entry name" value="SGNH hydrolase"/>
    <property type="match status" value="1"/>
</dbReference>
<dbReference type="Pfam" id="PF13472">
    <property type="entry name" value="Lipase_GDSL_2"/>
    <property type="match status" value="1"/>
</dbReference>
<evidence type="ECO:0000313" key="3">
    <source>
        <dbReference type="Proteomes" id="UP000711047"/>
    </source>
</evidence>
<keyword evidence="3" id="KW-1185">Reference proteome</keyword>
<dbReference type="InterPro" id="IPR052762">
    <property type="entry name" value="PCW_deacetylase/CE"/>
</dbReference>
<dbReference type="PANTHER" id="PTHR37834:SF2">
    <property type="entry name" value="ESTERASE, SGNH HYDROLASE-TYPE"/>
    <property type="match status" value="1"/>
</dbReference>
<reference evidence="2 3" key="1">
    <citation type="submission" date="2020-05" db="EMBL/GenBank/DDBJ databases">
        <title>Paenibacillus glebae, sp. nov., Paenibacillus humi sp. nov., Paenibacillus pedi sp. nov., Paenibacillus terrestris sp. nov. and Paenibacillus terricola sp. nov., isolated from a forest top soil sample.</title>
        <authorList>
            <person name="Qi S."/>
            <person name="Carlier A."/>
            <person name="Cnockaert M."/>
            <person name="Vandamme P."/>
        </authorList>
    </citation>
    <scope>NUCLEOTIDE SEQUENCE [LARGE SCALE GENOMIC DNA]</scope>
    <source>
        <strain evidence="2 3">LMG 29502</strain>
    </source>
</reference>
<gene>
    <name evidence="2" type="ORF">HQN87_11990</name>
</gene>
<dbReference type="InterPro" id="IPR037461">
    <property type="entry name" value="CtCE2-like_dom"/>
</dbReference>
<accession>A0ABX2DPW3</accession>
<dbReference type="CDD" id="cd01831">
    <property type="entry name" value="Endoglucanase_E_like"/>
    <property type="match status" value="1"/>
</dbReference>
<dbReference type="PANTHER" id="PTHR37834">
    <property type="entry name" value="GDSL-LIKE LIPASE/ACYLHYDROLASE DOMAIN PROTEIN (AFU_ORTHOLOGUE AFUA_2G00620)"/>
    <property type="match status" value="1"/>
</dbReference>
<dbReference type="EMBL" id="JABMKX010000006">
    <property type="protein sequence ID" value="NQX46053.1"/>
    <property type="molecule type" value="Genomic_DNA"/>
</dbReference>
<proteinExistence type="predicted"/>
<organism evidence="2 3">
    <name type="scientific">Paenibacillus tritici</name>
    <dbReference type="NCBI Taxonomy" id="1873425"/>
    <lineage>
        <taxon>Bacteria</taxon>
        <taxon>Bacillati</taxon>
        <taxon>Bacillota</taxon>
        <taxon>Bacilli</taxon>
        <taxon>Bacillales</taxon>
        <taxon>Paenibacillaceae</taxon>
        <taxon>Paenibacillus</taxon>
    </lineage>
</organism>
<evidence type="ECO:0000259" key="1">
    <source>
        <dbReference type="Pfam" id="PF13472"/>
    </source>
</evidence>
<sequence length="378" mass="41895">MSSVSHRQLQVQPLAEIGQLKIHGRTTGELAPLTLFWTGSAVELNVRASELWMEAESGYDHHESWISILINNVPVSRQMLNAGRHWICVFRGMNPERVKNIRLVKEVQAMSGDPGCYLQFHAVRTDGGFLPVEDKPYRIEFVGDSITSGEGVIGAKAEEDWIPAWFSGVHNYTAMTAEAVQADYRVVSQSGWGVLSSWDNNPQGNIPDIYEQVCGLLTGHHNEALGAHQKNDFGSWQPDVVVVNLGTNDDGAFHSPEWQDETTGQRYKQRLKEDGSYHEEDLAAFESAVTKFVGKLRTCNPDAHIVWVYGMLGLSLMPAIYRAVDTYIKSTGDRNVSVFQLPDTTSETIGARTHPGLLAHQQTAQELSGYIRGLLSGS</sequence>
<feature type="domain" description="SGNH hydrolase-type esterase" evidence="1">
    <location>
        <begin position="141"/>
        <end position="315"/>
    </location>
</feature>
<evidence type="ECO:0000313" key="2">
    <source>
        <dbReference type="EMBL" id="NQX46053.1"/>
    </source>
</evidence>
<dbReference type="InterPro" id="IPR036514">
    <property type="entry name" value="SGNH_hydro_sf"/>
</dbReference>
<dbReference type="Gene3D" id="3.40.50.1110">
    <property type="entry name" value="SGNH hydrolase"/>
    <property type="match status" value="1"/>
</dbReference>
<dbReference type="Gene3D" id="2.60.120.260">
    <property type="entry name" value="Galactose-binding domain-like"/>
    <property type="match status" value="1"/>
</dbReference>
<protein>
    <submittedName>
        <fullName evidence="2">GDSL family lipase</fullName>
    </submittedName>
</protein>
<name>A0ABX2DPW3_9BACL</name>